<dbReference type="Proteomes" id="UP000028828">
    <property type="component" value="Unassembled WGS sequence"/>
</dbReference>
<dbReference type="Pfam" id="PF03901">
    <property type="entry name" value="Glyco_transf_22"/>
    <property type="match status" value="1"/>
</dbReference>
<evidence type="ECO:0000256" key="8">
    <source>
        <dbReference type="RuleBase" id="RU363075"/>
    </source>
</evidence>
<dbReference type="PANTHER" id="PTHR22760">
    <property type="entry name" value="GLYCOSYLTRANSFERASE"/>
    <property type="match status" value="1"/>
</dbReference>
<organism evidence="9 10">
    <name type="scientific">Toxoplasma gondii p89</name>
    <dbReference type="NCBI Taxonomy" id="943119"/>
    <lineage>
        <taxon>Eukaryota</taxon>
        <taxon>Sar</taxon>
        <taxon>Alveolata</taxon>
        <taxon>Apicomplexa</taxon>
        <taxon>Conoidasida</taxon>
        <taxon>Coccidia</taxon>
        <taxon>Eucoccidiorida</taxon>
        <taxon>Eimeriorina</taxon>
        <taxon>Sarcocystidae</taxon>
        <taxon>Toxoplasma</taxon>
    </lineage>
</organism>
<keyword evidence="6 8" id="KW-1133">Transmembrane helix</keyword>
<evidence type="ECO:0000256" key="5">
    <source>
        <dbReference type="ARBA" id="ARBA00022824"/>
    </source>
</evidence>
<comment type="similarity">
    <text evidence="8">Belongs to the glycosyltransferase 22 family.</text>
</comment>
<proteinExistence type="inferred from homology"/>
<keyword evidence="2 8" id="KW-0328">Glycosyltransferase</keyword>
<dbReference type="AlphaFoldDB" id="A0A086J7D3"/>
<evidence type="ECO:0000313" key="9">
    <source>
        <dbReference type="EMBL" id="KFG28051.1"/>
    </source>
</evidence>
<feature type="transmembrane region" description="Helical" evidence="8">
    <location>
        <begin position="343"/>
        <end position="369"/>
    </location>
</feature>
<keyword evidence="5 8" id="KW-0256">Endoplasmic reticulum</keyword>
<feature type="transmembrane region" description="Helical" evidence="8">
    <location>
        <begin position="465"/>
        <end position="482"/>
    </location>
</feature>
<name>A0A086J7D3_TOXGO</name>
<gene>
    <name evidence="9" type="ORF">TGP89_321660</name>
</gene>
<dbReference type="PANTHER" id="PTHR22760:SF4">
    <property type="entry name" value="GPI MANNOSYLTRANSFERASE 3"/>
    <property type="match status" value="1"/>
</dbReference>
<accession>A0A086J7D3</accession>
<dbReference type="GO" id="GO:0006506">
    <property type="term" value="P:GPI anchor biosynthetic process"/>
    <property type="evidence" value="ECO:0007669"/>
    <property type="project" value="TreeGrafter"/>
</dbReference>
<keyword evidence="4 8" id="KW-0812">Transmembrane</keyword>
<feature type="transmembrane region" description="Helical" evidence="8">
    <location>
        <begin position="284"/>
        <end position="312"/>
    </location>
</feature>
<dbReference type="GO" id="GO:0005789">
    <property type="term" value="C:endoplasmic reticulum membrane"/>
    <property type="evidence" value="ECO:0007669"/>
    <property type="project" value="UniProtKB-SubCell"/>
</dbReference>
<evidence type="ECO:0000256" key="1">
    <source>
        <dbReference type="ARBA" id="ARBA00004477"/>
    </source>
</evidence>
<comment type="subcellular location">
    <subcellularLocation>
        <location evidence="1 8">Endoplasmic reticulum membrane</location>
        <topology evidence="1 8">Multi-pass membrane protein</topology>
    </subcellularLocation>
</comment>
<dbReference type="EMBL" id="AEYI02002496">
    <property type="protein sequence ID" value="KFG28051.1"/>
    <property type="molecule type" value="Genomic_DNA"/>
</dbReference>
<sequence>MVSVEGELARERSRNRGDSHSRLHHLSALKKPLATLQDRWILAGLIAFRIVNGLVLNSSFNPDEHWQSSEVAHHLVFGYGFLTWEWEPCIALRSVIHPALFAGLYWLLGRFSLDSPSVIALAPRVMQSIIAGFTDYGTFQLAQVWYPLQGSLPKRGTVRGTTVTEPSFLSFYVLLCCVFSWFQFFCLPRTYSSCIEAALNVWSLVFFGQVSSRVHNRASGTPTCSLDLTPHEAGSFELHGSPYALRNRVRSKVTLLDTGRPTEKNDCSSDGSSNTAKGFTSKVYLMWALLLAALGVLVRPTAAIFWAVFCLFKLAQLCADASCKTPANEGNNGRVSSVQPRCFLGLCVAVGLVAVACCLVCDSLFYGFVTFPPWNFVKFNLFSDPGKFYGEKPWHYFLLEGPGVVLLSFYPFLVVGVCVWWKALRGSLRRSLESTGNDEDKQPAHLRYGFAILRIIKTLMMRDDGATAVATICALVLLSTATHKEYRFMVPFLPQLLIFTGIGVATAIKGRSVVIQQLQASPLLDGDTHRPASKRYRASRLLKLGLGLAFVLQIVAAVFCGFFHQMGASRVVAHLQSLPEAASVFFLTSCHELPFYSHVHRRIPMGFLDCSPRVDDALLPMNWQQRFWTGNKEERIAFLDSLFPRLPTQFPDKRTDKKSSDAYSHVAEYSDPRTNSWFGDAKSQQHISTNPAKCLEYRFRVPLEAREMPTHLIFPNALMSDLAEWLAERGYKQAVDPIFDAAFAETPADNVLWQYLLVFERRKSNDQQ</sequence>
<evidence type="ECO:0000313" key="10">
    <source>
        <dbReference type="Proteomes" id="UP000028828"/>
    </source>
</evidence>
<evidence type="ECO:0000256" key="7">
    <source>
        <dbReference type="ARBA" id="ARBA00023136"/>
    </source>
</evidence>
<dbReference type="OrthoDB" id="416834at2759"/>
<feature type="transmembrane region" description="Helical" evidence="8">
    <location>
        <begin position="488"/>
        <end position="508"/>
    </location>
</feature>
<evidence type="ECO:0000256" key="3">
    <source>
        <dbReference type="ARBA" id="ARBA00022679"/>
    </source>
</evidence>
<feature type="transmembrane region" description="Helical" evidence="8">
    <location>
        <begin position="403"/>
        <end position="421"/>
    </location>
</feature>
<reference evidence="9 10" key="1">
    <citation type="submission" date="2014-03" db="EMBL/GenBank/DDBJ databases">
        <authorList>
            <person name="Sibley D."/>
            <person name="Venepally P."/>
            <person name="Karamycheva S."/>
            <person name="Hadjithomas M."/>
            <person name="Khan A."/>
            <person name="Brunk B."/>
            <person name="Roos D."/>
            <person name="Caler E."/>
            <person name="Lorenzi H."/>
        </authorList>
    </citation>
    <scope>NUCLEOTIDE SEQUENCE [LARGE SCALE GENOMIC DNA]</scope>
    <source>
        <strain evidence="10">p89</strain>
    </source>
</reference>
<evidence type="ECO:0000256" key="2">
    <source>
        <dbReference type="ARBA" id="ARBA00022676"/>
    </source>
</evidence>
<evidence type="ECO:0000256" key="4">
    <source>
        <dbReference type="ARBA" id="ARBA00022692"/>
    </source>
</evidence>
<keyword evidence="3 9" id="KW-0808">Transferase</keyword>
<comment type="caution">
    <text evidence="9">The sequence shown here is derived from an EMBL/GenBank/DDBJ whole genome shotgun (WGS) entry which is preliminary data.</text>
</comment>
<dbReference type="EC" id="2.4.1.-" evidence="8"/>
<dbReference type="VEuPathDB" id="ToxoDB:TGP89_321660"/>
<feature type="transmembrane region" description="Helical" evidence="8">
    <location>
        <begin position="544"/>
        <end position="564"/>
    </location>
</feature>
<dbReference type="GO" id="GO:0000026">
    <property type="term" value="F:alpha-1,2-mannosyltransferase activity"/>
    <property type="evidence" value="ECO:0007669"/>
    <property type="project" value="TreeGrafter"/>
</dbReference>
<protein>
    <recommendedName>
        <fullName evidence="8">Mannosyltransferase</fullName>
        <ecNumber evidence="8">2.4.1.-</ecNumber>
    </recommendedName>
</protein>
<dbReference type="InterPro" id="IPR005599">
    <property type="entry name" value="GPI_mannosylTrfase"/>
</dbReference>
<keyword evidence="7 8" id="KW-0472">Membrane</keyword>
<evidence type="ECO:0000256" key="6">
    <source>
        <dbReference type="ARBA" id="ARBA00022989"/>
    </source>
</evidence>